<dbReference type="InterPro" id="IPR008269">
    <property type="entry name" value="Lon_proteolytic"/>
</dbReference>
<proteinExistence type="predicted"/>
<dbReference type="GO" id="GO:0004252">
    <property type="term" value="F:serine-type endopeptidase activity"/>
    <property type="evidence" value="ECO:0007669"/>
    <property type="project" value="InterPro"/>
</dbReference>
<dbReference type="Gene3D" id="2.30.42.10">
    <property type="match status" value="1"/>
</dbReference>
<sequence length="335" mass="35140">MVGFLVLFGVAAALLLTFVRLPYFVFSPGSVQSLSDRVVVTVGQRFEPVGEVYFTTVQQDSTVNGWEYLEARIRGSLTLLEEDLVLGDRTRDENRVFNLDLMRVSKSTAVAAALRHLGVDPYEATGVGLAQVTGPSIGLLTTDDVIVAMDGEPIRVVLDLVAGIGTHHPGDVVALEVEPVRGGRSRTVKVVLGAREDDPSMGFLGVVAQTRWEDVEGLPIDVRVNTGRVGGNSAGLALALSILDLVTPGELTGGLRVASTGTIDIDGNVGPIGGIIQKVVAAREAGIDLLLVPTGELTDARHHAGDLAVEGVDNLADALAALARHGGYTTDLALP</sequence>
<dbReference type="InterPro" id="IPR027065">
    <property type="entry name" value="Lon_Prtase"/>
</dbReference>
<dbReference type="GO" id="GO:0004176">
    <property type="term" value="F:ATP-dependent peptidase activity"/>
    <property type="evidence" value="ECO:0007669"/>
    <property type="project" value="InterPro"/>
</dbReference>
<dbReference type="Pfam" id="PF05362">
    <property type="entry name" value="Lon_C"/>
    <property type="match status" value="1"/>
</dbReference>
<dbReference type="GO" id="GO:0006508">
    <property type="term" value="P:proteolysis"/>
    <property type="evidence" value="ECO:0007669"/>
    <property type="project" value="InterPro"/>
</dbReference>
<dbReference type="AlphaFoldDB" id="A0A381P0J1"/>
<name>A0A381P0J1_9ZZZZ</name>
<dbReference type="InterPro" id="IPR014721">
    <property type="entry name" value="Ribsml_uS5_D2-typ_fold_subgr"/>
</dbReference>
<gene>
    <name evidence="2" type="ORF">METZ01_LOCUS13290</name>
</gene>
<dbReference type="InterPro" id="IPR036034">
    <property type="entry name" value="PDZ_sf"/>
</dbReference>
<accession>A0A381P0J1</accession>
<reference evidence="2" key="1">
    <citation type="submission" date="2018-05" db="EMBL/GenBank/DDBJ databases">
        <authorList>
            <person name="Lanie J.A."/>
            <person name="Ng W.-L."/>
            <person name="Kazmierczak K.M."/>
            <person name="Andrzejewski T.M."/>
            <person name="Davidsen T.M."/>
            <person name="Wayne K.J."/>
            <person name="Tettelin H."/>
            <person name="Glass J.I."/>
            <person name="Rusch D."/>
            <person name="Podicherti R."/>
            <person name="Tsui H.-C.T."/>
            <person name="Winkler M.E."/>
        </authorList>
    </citation>
    <scope>NUCLEOTIDE SEQUENCE</scope>
</reference>
<organism evidence="2">
    <name type="scientific">marine metagenome</name>
    <dbReference type="NCBI Taxonomy" id="408172"/>
    <lineage>
        <taxon>unclassified sequences</taxon>
        <taxon>metagenomes</taxon>
        <taxon>ecological metagenomes</taxon>
    </lineage>
</organism>
<protein>
    <recommendedName>
        <fullName evidence="1">Lon proteolytic domain-containing protein</fullName>
    </recommendedName>
</protein>
<feature type="domain" description="Lon proteolytic" evidence="1">
    <location>
        <begin position="226"/>
        <end position="299"/>
    </location>
</feature>
<dbReference type="SUPFAM" id="SSF54211">
    <property type="entry name" value="Ribosomal protein S5 domain 2-like"/>
    <property type="match status" value="1"/>
</dbReference>
<evidence type="ECO:0000313" key="2">
    <source>
        <dbReference type="EMBL" id="SUZ60436.1"/>
    </source>
</evidence>
<dbReference type="SUPFAM" id="SSF50156">
    <property type="entry name" value="PDZ domain-like"/>
    <property type="match status" value="1"/>
</dbReference>
<evidence type="ECO:0000259" key="1">
    <source>
        <dbReference type="Pfam" id="PF05362"/>
    </source>
</evidence>
<dbReference type="GO" id="GO:0005524">
    <property type="term" value="F:ATP binding"/>
    <property type="evidence" value="ECO:0007669"/>
    <property type="project" value="InterPro"/>
</dbReference>
<dbReference type="GO" id="GO:0030163">
    <property type="term" value="P:protein catabolic process"/>
    <property type="evidence" value="ECO:0007669"/>
    <property type="project" value="InterPro"/>
</dbReference>
<dbReference type="EMBL" id="UINC01000743">
    <property type="protein sequence ID" value="SUZ60436.1"/>
    <property type="molecule type" value="Genomic_DNA"/>
</dbReference>
<dbReference type="PANTHER" id="PTHR10046">
    <property type="entry name" value="ATP DEPENDENT LON PROTEASE FAMILY MEMBER"/>
    <property type="match status" value="1"/>
</dbReference>
<dbReference type="Gene3D" id="3.30.230.10">
    <property type="match status" value="1"/>
</dbReference>
<dbReference type="InterPro" id="IPR020568">
    <property type="entry name" value="Ribosomal_Su5_D2-typ_SF"/>
</dbReference>